<evidence type="ECO:0000313" key="3">
    <source>
        <dbReference type="Proteomes" id="UP000035065"/>
    </source>
</evidence>
<evidence type="ECO:0000313" key="2">
    <source>
        <dbReference type="EMBL" id="EGD56601.1"/>
    </source>
</evidence>
<dbReference type="Pfam" id="PF13556">
    <property type="entry name" value="HTH_30"/>
    <property type="match status" value="1"/>
</dbReference>
<dbReference type="Proteomes" id="UP000035065">
    <property type="component" value="Unassembled WGS sequence"/>
</dbReference>
<dbReference type="PANTHER" id="PTHR33744">
    <property type="entry name" value="CARBOHYDRATE DIACID REGULATOR"/>
    <property type="match status" value="1"/>
</dbReference>
<dbReference type="InterPro" id="IPR042070">
    <property type="entry name" value="PucR_C-HTH_sf"/>
</dbReference>
<organism evidence="2 3">
    <name type="scientific">Gordonia neofelifaecis NRRL B-59395</name>
    <dbReference type="NCBI Taxonomy" id="644548"/>
    <lineage>
        <taxon>Bacteria</taxon>
        <taxon>Bacillati</taxon>
        <taxon>Actinomycetota</taxon>
        <taxon>Actinomycetes</taxon>
        <taxon>Mycobacteriales</taxon>
        <taxon>Gordoniaceae</taxon>
        <taxon>Gordonia</taxon>
    </lineage>
</organism>
<sequence>MAGAGWESAACAVVMESVDVSTGAKVLVRSYEVNGVILCVPPAGHGRLRDMPMQPSVPVVDVVAALDTAVSNVPVPPDPAMRIGSVSMVESDDLMGGSEPATNAVLVVGASATDLVRWLRRSADPGAVGRRPVAVLTKVDAPELGSAARETGVAVVVLDPRARWDRVLVTVQACLDRVRDDGEAGVLAPAVDVDLYGLVGLIAGGTGGLVSIEDATSARVLAYSPSKGEADDLRVQTILGRAGPPAYLDLLRKWGVFDAIRRGGEVVDVPEHPEQAMRRRLVIGVHSRSGRHLGSIWVQEGTKPLADDSAEVLRGAAAIAARVLTREMQAPSTEGQLVQRLFGAHGGIDASSAGAYLRWPVDEAVTVIGVAPVGGDRAAHADSMIAVGGAIRLHASAFASVAVTTVLDGRAYILLPAAGSGAVMRWAGGLVARFDGDPALAGAVLRAAVVTPLAGLAQVPAGRTEVDRVLSATATVGGARVTSLAESRTAVLLGEILDAISGRDDLVDPRVTVLVAYDDKHDAGLVATVSAYLEAHGNVRDAAARVGIHANTLRYRIDRAQQLSGLRFDDPDDRLLTAVQLAMRDHVG</sequence>
<evidence type="ECO:0000259" key="1">
    <source>
        <dbReference type="Pfam" id="PF13556"/>
    </source>
</evidence>
<comment type="caution">
    <text evidence="2">The sequence shown here is derived from an EMBL/GenBank/DDBJ whole genome shotgun (WGS) entry which is preliminary data.</text>
</comment>
<dbReference type="eggNOG" id="COG2508">
    <property type="taxonomic scope" value="Bacteria"/>
</dbReference>
<dbReference type="InterPro" id="IPR025736">
    <property type="entry name" value="PucR_C-HTH_dom"/>
</dbReference>
<accession>F1YF62</accession>
<protein>
    <recommendedName>
        <fullName evidence="1">PucR C-terminal helix-turn-helix domain-containing protein</fullName>
    </recommendedName>
</protein>
<keyword evidence="3" id="KW-1185">Reference proteome</keyword>
<name>F1YF62_9ACTN</name>
<dbReference type="AlphaFoldDB" id="F1YF62"/>
<dbReference type="EMBL" id="AEUD01000002">
    <property type="protein sequence ID" value="EGD56601.1"/>
    <property type="molecule type" value="Genomic_DNA"/>
</dbReference>
<dbReference type="Gene3D" id="1.10.10.2840">
    <property type="entry name" value="PucR C-terminal helix-turn-helix domain"/>
    <property type="match status" value="1"/>
</dbReference>
<dbReference type="STRING" id="644548.SCNU_03582"/>
<feature type="domain" description="PucR C-terminal helix-turn-helix" evidence="1">
    <location>
        <begin position="525"/>
        <end position="582"/>
    </location>
</feature>
<dbReference type="PANTHER" id="PTHR33744:SF17">
    <property type="entry name" value="CONSERVED PROTEIN"/>
    <property type="match status" value="1"/>
</dbReference>
<proteinExistence type="predicted"/>
<gene>
    <name evidence="2" type="ORF">SCNU_03582</name>
</gene>
<reference evidence="2 3" key="1">
    <citation type="journal article" date="2011" name="J. Bacteriol.">
        <title>Draft Genome Sequence of Gordonia neofelifaecis NRRL B-59395, a Cholesterol-Degrading Actinomycete.</title>
        <authorList>
            <person name="Ge F."/>
            <person name="Li W."/>
            <person name="Chen G."/>
            <person name="Liu Y."/>
            <person name="Zhang G."/>
            <person name="Yong B."/>
            <person name="Wang Q."/>
            <person name="Wang N."/>
            <person name="Huang Z."/>
            <person name="Li W."/>
            <person name="Wang J."/>
            <person name="Wu C."/>
            <person name="Xie Q."/>
            <person name="Liu G."/>
        </authorList>
    </citation>
    <scope>NUCLEOTIDE SEQUENCE [LARGE SCALE GENOMIC DNA]</scope>
    <source>
        <strain evidence="2 3">NRRL B-59395</strain>
    </source>
</reference>
<dbReference type="InterPro" id="IPR051448">
    <property type="entry name" value="CdaR-like_regulators"/>
</dbReference>